<keyword evidence="3" id="KW-0813">Transport</keyword>
<dbReference type="PANTHER" id="PTHR33376">
    <property type="match status" value="1"/>
</dbReference>
<comment type="subcellular location">
    <subcellularLocation>
        <location evidence="1">Periplasm</location>
    </subcellularLocation>
</comment>
<evidence type="ECO:0000256" key="1">
    <source>
        <dbReference type="ARBA" id="ARBA00004418"/>
    </source>
</evidence>
<dbReference type="Pfam" id="PF03480">
    <property type="entry name" value="DctP"/>
    <property type="match status" value="1"/>
</dbReference>
<evidence type="ECO:0000313" key="8">
    <source>
        <dbReference type="Proteomes" id="UP000244932"/>
    </source>
</evidence>
<organism evidence="7 8">
    <name type="scientific">Pontivivens insulae</name>
    <dbReference type="NCBI Taxonomy" id="1639689"/>
    <lineage>
        <taxon>Bacteria</taxon>
        <taxon>Pseudomonadati</taxon>
        <taxon>Pseudomonadota</taxon>
        <taxon>Alphaproteobacteria</taxon>
        <taxon>Rhodobacterales</taxon>
        <taxon>Paracoccaceae</taxon>
        <taxon>Pontivivens</taxon>
    </lineage>
</organism>
<protein>
    <submittedName>
        <fullName evidence="7">C4-dicarboxylate-binding periplasmic protein DctP</fullName>
    </submittedName>
</protein>
<keyword evidence="8" id="KW-1185">Reference proteome</keyword>
<proteinExistence type="inferred from homology"/>
<dbReference type="GO" id="GO:0042597">
    <property type="term" value="C:periplasmic space"/>
    <property type="evidence" value="ECO:0007669"/>
    <property type="project" value="UniProtKB-SubCell"/>
</dbReference>
<dbReference type="GO" id="GO:0055085">
    <property type="term" value="P:transmembrane transport"/>
    <property type="evidence" value="ECO:0007669"/>
    <property type="project" value="InterPro"/>
</dbReference>
<dbReference type="PANTHER" id="PTHR33376:SF7">
    <property type="entry name" value="C4-DICARBOXYLATE-BINDING PROTEIN DCTB"/>
    <property type="match status" value="1"/>
</dbReference>
<dbReference type="InterPro" id="IPR038404">
    <property type="entry name" value="TRAP_DctP_sf"/>
</dbReference>
<keyword evidence="4 6" id="KW-0732">Signal</keyword>
<reference evidence="7 8" key="1">
    <citation type="submission" date="2018-03" db="EMBL/GenBank/DDBJ databases">
        <authorList>
            <person name="Keele B.F."/>
        </authorList>
    </citation>
    <scope>NUCLEOTIDE SEQUENCE [LARGE SCALE GENOMIC DNA]</scope>
    <source>
        <strain evidence="7 8">CeCT 8812</strain>
    </source>
</reference>
<dbReference type="InterPro" id="IPR018389">
    <property type="entry name" value="DctP_fam"/>
</dbReference>
<feature type="signal peptide" evidence="6">
    <location>
        <begin position="1"/>
        <end position="18"/>
    </location>
</feature>
<dbReference type="AlphaFoldDB" id="A0A2R8A658"/>
<keyword evidence="5" id="KW-0574">Periplasm</keyword>
<comment type="similarity">
    <text evidence="2">Belongs to the bacterial solute-binding protein 7 family.</text>
</comment>
<dbReference type="GO" id="GO:0015740">
    <property type="term" value="P:C4-dicarboxylate transport"/>
    <property type="evidence" value="ECO:0007669"/>
    <property type="project" value="TreeGrafter"/>
</dbReference>
<feature type="chain" id="PRO_5015331623" evidence="6">
    <location>
        <begin position="19"/>
        <end position="334"/>
    </location>
</feature>
<accession>A0A2R8A658</accession>
<dbReference type="Proteomes" id="UP000244932">
    <property type="component" value="Unassembled WGS sequence"/>
</dbReference>
<gene>
    <name evidence="7" type="primary">dctP_1</name>
    <name evidence="7" type="ORF">POI8812_00014</name>
</gene>
<dbReference type="RefSeq" id="WP_108780504.1">
    <property type="nucleotide sequence ID" value="NZ_OMKW01000001.1"/>
</dbReference>
<name>A0A2R8A658_9RHOB</name>
<dbReference type="Gene3D" id="3.40.190.170">
    <property type="entry name" value="Bacterial extracellular solute-binding protein, family 7"/>
    <property type="match status" value="1"/>
</dbReference>
<dbReference type="NCBIfam" id="NF037995">
    <property type="entry name" value="TRAP_S1"/>
    <property type="match status" value="1"/>
</dbReference>
<evidence type="ECO:0000256" key="6">
    <source>
        <dbReference type="SAM" id="SignalP"/>
    </source>
</evidence>
<dbReference type="EMBL" id="OMKW01000001">
    <property type="protein sequence ID" value="SPF27721.1"/>
    <property type="molecule type" value="Genomic_DNA"/>
</dbReference>
<sequence>MVWRAIAILCLGAGAAHADCQSGEVELLFHHDAPAIGHPKGEAAGLLASFVNSELDGRACMTVVADAPGYSDSTVLEGLAEGRYNMAAPAMGNLGNISERFLIFDLPFMFRDLSVVFEYHDGKLGRELLRDAEEDGLLGLAYWTDGMKALSANRAVELPADFEGLTFGTQDALIEQFYFREMGAETETIELANLADALSEGIVDGQNTTWTNISARGLALDHEQIVESNHGLVQYMVVTDPIFWNGLDADLRADLELLIEIVAQERNRFAFELANIAKREALSDGIEIATLDEEEYRTWRLAMQSTWLHFGGVIGFDQISAVTFANQRAREIVD</sequence>
<evidence type="ECO:0000256" key="2">
    <source>
        <dbReference type="ARBA" id="ARBA00009023"/>
    </source>
</evidence>
<evidence type="ECO:0000256" key="5">
    <source>
        <dbReference type="ARBA" id="ARBA00022764"/>
    </source>
</evidence>
<evidence type="ECO:0000256" key="3">
    <source>
        <dbReference type="ARBA" id="ARBA00022448"/>
    </source>
</evidence>
<evidence type="ECO:0000313" key="7">
    <source>
        <dbReference type="EMBL" id="SPF27721.1"/>
    </source>
</evidence>
<dbReference type="OrthoDB" id="8673861at2"/>
<evidence type="ECO:0000256" key="4">
    <source>
        <dbReference type="ARBA" id="ARBA00022729"/>
    </source>
</evidence>